<evidence type="ECO:0000256" key="1">
    <source>
        <dbReference type="ARBA" id="ARBA00022723"/>
    </source>
</evidence>
<dbReference type="Pfam" id="PF01926">
    <property type="entry name" value="MMR_HSR1"/>
    <property type="match status" value="1"/>
</dbReference>
<protein>
    <recommendedName>
        <fullName evidence="6">EngB-type G domain-containing protein</fullName>
    </recommendedName>
</protein>
<evidence type="ECO:0000256" key="3">
    <source>
        <dbReference type="ARBA" id="ARBA00022842"/>
    </source>
</evidence>
<dbReference type="PROSITE" id="PS51706">
    <property type="entry name" value="G_ENGB"/>
    <property type="match status" value="1"/>
</dbReference>
<feature type="domain" description="EngB-type G" evidence="6">
    <location>
        <begin position="239"/>
        <end position="463"/>
    </location>
</feature>
<feature type="region of interest" description="Disordered" evidence="5">
    <location>
        <begin position="292"/>
        <end position="315"/>
    </location>
</feature>
<dbReference type="InterPro" id="IPR006073">
    <property type="entry name" value="GTP-bd"/>
</dbReference>
<dbReference type="Gene3D" id="3.40.50.300">
    <property type="entry name" value="P-loop containing nucleotide triphosphate hydrolases"/>
    <property type="match status" value="1"/>
</dbReference>
<dbReference type="SUPFAM" id="SSF52540">
    <property type="entry name" value="P-loop containing nucleoside triphosphate hydrolases"/>
    <property type="match status" value="1"/>
</dbReference>
<keyword evidence="4" id="KW-0342">GTP-binding</keyword>
<dbReference type="EMBL" id="HBIX01008533">
    <property type="protein sequence ID" value="CAE0713811.1"/>
    <property type="molecule type" value="Transcribed_RNA"/>
</dbReference>
<evidence type="ECO:0000259" key="6">
    <source>
        <dbReference type="PROSITE" id="PS51706"/>
    </source>
</evidence>
<accession>A0A7S4EHP3</accession>
<organism evidence="7">
    <name type="scientific">Pseudo-nitzschia australis</name>
    <dbReference type="NCBI Taxonomy" id="44445"/>
    <lineage>
        <taxon>Eukaryota</taxon>
        <taxon>Sar</taxon>
        <taxon>Stramenopiles</taxon>
        <taxon>Ochrophyta</taxon>
        <taxon>Bacillariophyta</taxon>
        <taxon>Bacillariophyceae</taxon>
        <taxon>Bacillariophycidae</taxon>
        <taxon>Bacillariales</taxon>
        <taxon>Bacillariaceae</taxon>
        <taxon>Pseudo-nitzschia</taxon>
    </lineage>
</organism>
<feature type="compositionally biased region" description="Basic residues" evidence="5">
    <location>
        <begin position="100"/>
        <end position="110"/>
    </location>
</feature>
<proteinExistence type="predicted"/>
<feature type="compositionally biased region" description="Basic residues" evidence="5">
    <location>
        <begin position="296"/>
        <end position="308"/>
    </location>
</feature>
<keyword evidence="1" id="KW-0479">Metal-binding</keyword>
<dbReference type="InterPro" id="IPR027417">
    <property type="entry name" value="P-loop_NTPase"/>
</dbReference>
<sequence>MNKLLPLLCHRSKTNKRVAVQKVEACFSLDAHKRRDEHRLLLPTSCCCRVIPFHWHQHQHQQQHQMRYIATNRRKQLSKSSAAGAKSSRGGDSRSPGNHNSRRGRSHRQQHQQGTMTMIRPPKNYMKKLPKPKEQRTVPPALLAPTASPYVYISQTALADDDGDYDEGVDDGNGVDDDGDGCESNELEDAAAPLDPSTLFAEAYHHDTGAPTLPPLFAKGDFRYFSPKKDLGYEYPSNGLPEIAFLGRSNVGKSSLINALMRNNLCLTSRTPGRTRLPYYYGLVPKATLVADRHQQQRQRQHHRKQKHGTTEDRIDPSAAQGFIVDLPGYGYGKAPTYVTEDWQKDTQDLLLNRRHEAKVLQRLFLLMDARRGMEGPNEHDRIVMRWLEDAEIPFTIVLTKADRVSVPLVVKQVNDFCLRFASQQQQQHDSGVAQSPVVHVTSSTRGWGIHELMISVETEFFAGNGDYEI</sequence>
<feature type="region of interest" description="Disordered" evidence="5">
    <location>
        <begin position="73"/>
        <end position="136"/>
    </location>
</feature>
<evidence type="ECO:0000256" key="5">
    <source>
        <dbReference type="SAM" id="MobiDB-lite"/>
    </source>
</evidence>
<dbReference type="AlphaFoldDB" id="A0A7S4EHP3"/>
<keyword evidence="3" id="KW-0460">Magnesium</keyword>
<keyword evidence="2" id="KW-0547">Nucleotide-binding</keyword>
<feature type="region of interest" description="Disordered" evidence="5">
    <location>
        <begin position="161"/>
        <end position="187"/>
    </location>
</feature>
<reference evidence="7" key="1">
    <citation type="submission" date="2021-01" db="EMBL/GenBank/DDBJ databases">
        <authorList>
            <person name="Corre E."/>
            <person name="Pelletier E."/>
            <person name="Niang G."/>
            <person name="Scheremetjew M."/>
            <person name="Finn R."/>
            <person name="Kale V."/>
            <person name="Holt S."/>
            <person name="Cochrane G."/>
            <person name="Meng A."/>
            <person name="Brown T."/>
            <person name="Cohen L."/>
        </authorList>
    </citation>
    <scope>NUCLEOTIDE SEQUENCE</scope>
    <source>
        <strain evidence="7">10249 10 AB</strain>
    </source>
</reference>
<dbReference type="PANTHER" id="PTHR11649:SF13">
    <property type="entry name" value="ENGB-TYPE G DOMAIN-CONTAINING PROTEIN"/>
    <property type="match status" value="1"/>
</dbReference>
<evidence type="ECO:0000256" key="4">
    <source>
        <dbReference type="ARBA" id="ARBA00023134"/>
    </source>
</evidence>
<evidence type="ECO:0000313" key="7">
    <source>
        <dbReference type="EMBL" id="CAE0713811.1"/>
    </source>
</evidence>
<evidence type="ECO:0000256" key="2">
    <source>
        <dbReference type="ARBA" id="ARBA00022741"/>
    </source>
</evidence>
<dbReference type="InterPro" id="IPR030393">
    <property type="entry name" value="G_ENGB_dom"/>
</dbReference>
<dbReference type="GO" id="GO:0005525">
    <property type="term" value="F:GTP binding"/>
    <property type="evidence" value="ECO:0007669"/>
    <property type="project" value="UniProtKB-KW"/>
</dbReference>
<name>A0A7S4EHP3_9STRA</name>
<dbReference type="CDD" id="cd01876">
    <property type="entry name" value="YihA_EngB"/>
    <property type="match status" value="1"/>
</dbReference>
<dbReference type="PANTHER" id="PTHR11649">
    <property type="entry name" value="MSS1/TRME-RELATED GTP-BINDING PROTEIN"/>
    <property type="match status" value="1"/>
</dbReference>
<gene>
    <name evidence="7" type="ORF">PAUS00366_LOCUS6563</name>
</gene>
<dbReference type="GO" id="GO:0046872">
    <property type="term" value="F:metal ion binding"/>
    <property type="evidence" value="ECO:0007669"/>
    <property type="project" value="UniProtKB-KW"/>
</dbReference>
<feature type="compositionally biased region" description="Low complexity" evidence="5">
    <location>
        <begin position="78"/>
        <end position="99"/>
    </location>
</feature>